<dbReference type="EMBL" id="JABWDY010026992">
    <property type="protein sequence ID" value="KAF5188255.1"/>
    <property type="molecule type" value="Genomic_DNA"/>
</dbReference>
<reference evidence="6 7" key="1">
    <citation type="submission" date="2020-06" db="EMBL/GenBank/DDBJ databases">
        <title>Transcriptomic and genomic resources for Thalictrum thalictroides and T. hernandezii: Facilitating candidate gene discovery in an emerging model plant lineage.</title>
        <authorList>
            <person name="Arias T."/>
            <person name="Riano-Pachon D.M."/>
            <person name="Di Stilio V.S."/>
        </authorList>
    </citation>
    <scope>NUCLEOTIDE SEQUENCE [LARGE SCALE GENOMIC DNA]</scope>
    <source>
        <strain evidence="7">cv. WT478/WT964</strain>
        <tissue evidence="6">Leaves</tissue>
    </source>
</reference>
<dbReference type="PANTHER" id="PTHR31225:SF98">
    <property type="entry name" value="TERPENE SYNTHASE 9-RELATED"/>
    <property type="match status" value="1"/>
</dbReference>
<evidence type="ECO:0000259" key="4">
    <source>
        <dbReference type="Pfam" id="PF01397"/>
    </source>
</evidence>
<proteinExistence type="predicted"/>
<gene>
    <name evidence="6" type="ORF">FRX31_022160</name>
</gene>
<evidence type="ECO:0000313" key="7">
    <source>
        <dbReference type="Proteomes" id="UP000554482"/>
    </source>
</evidence>
<dbReference type="InterPro" id="IPR001906">
    <property type="entry name" value="Terpene_synth_N"/>
</dbReference>
<dbReference type="InterPro" id="IPR008949">
    <property type="entry name" value="Isoprenoid_synthase_dom_sf"/>
</dbReference>
<dbReference type="Pfam" id="PF03936">
    <property type="entry name" value="Terpene_synth_C"/>
    <property type="match status" value="1"/>
</dbReference>
<evidence type="ECO:0000256" key="3">
    <source>
        <dbReference type="ARBA" id="ARBA00023239"/>
    </source>
</evidence>
<evidence type="ECO:0000259" key="5">
    <source>
        <dbReference type="Pfam" id="PF03936"/>
    </source>
</evidence>
<dbReference type="Gene3D" id="1.10.600.10">
    <property type="entry name" value="Farnesyl Diphosphate Synthase"/>
    <property type="match status" value="1"/>
</dbReference>
<dbReference type="InterPro" id="IPR034741">
    <property type="entry name" value="Terpene_cyclase-like_1_C"/>
</dbReference>
<dbReference type="SFLD" id="SFLDS00005">
    <property type="entry name" value="Isoprenoid_Synthase_Type_I"/>
    <property type="match status" value="1"/>
</dbReference>
<dbReference type="InterPro" id="IPR036965">
    <property type="entry name" value="Terpene_synth_N_sf"/>
</dbReference>
<feature type="domain" description="Terpene synthase N-terminal" evidence="4">
    <location>
        <begin position="5"/>
        <end position="101"/>
    </location>
</feature>
<keyword evidence="2" id="KW-0460">Magnesium</keyword>
<keyword evidence="7" id="KW-1185">Reference proteome</keyword>
<dbReference type="InterPro" id="IPR044814">
    <property type="entry name" value="Terpene_cyclase_plant_C1"/>
</dbReference>
<dbReference type="Pfam" id="PF01397">
    <property type="entry name" value="Terpene_synth"/>
    <property type="match status" value="1"/>
</dbReference>
<dbReference type="Gene3D" id="1.50.10.130">
    <property type="entry name" value="Terpene synthase, N-terminal domain"/>
    <property type="match status" value="1"/>
</dbReference>
<dbReference type="InterPro" id="IPR008930">
    <property type="entry name" value="Terpenoid_cyclase/PrenylTrfase"/>
</dbReference>
<feature type="domain" description="Terpene synthase metal-binding" evidence="5">
    <location>
        <begin position="159"/>
        <end position="397"/>
    </location>
</feature>
<dbReference type="SFLD" id="SFLDG01019">
    <property type="entry name" value="Terpene_Cyclase_Like_1_C_Termi"/>
    <property type="match status" value="1"/>
</dbReference>
<dbReference type="Proteomes" id="UP000554482">
    <property type="component" value="Unassembled WGS sequence"/>
</dbReference>
<name>A0A7J6VVQ1_THATH</name>
<keyword evidence="3" id="KW-0456">Lyase</keyword>
<accession>A0A7J6VVQ1</accession>
<dbReference type="SUPFAM" id="SSF48239">
    <property type="entry name" value="Terpenoid cyclases/Protein prenyltransferases"/>
    <property type="match status" value="1"/>
</dbReference>
<evidence type="ECO:0000256" key="1">
    <source>
        <dbReference type="ARBA" id="ARBA00022723"/>
    </source>
</evidence>
<dbReference type="AlphaFoldDB" id="A0A7J6VVQ1"/>
<dbReference type="CDD" id="cd00684">
    <property type="entry name" value="Terpene_cyclase_plant_C1"/>
    <property type="match status" value="1"/>
</dbReference>
<dbReference type="SUPFAM" id="SSF48576">
    <property type="entry name" value="Terpenoid synthases"/>
    <property type="match status" value="1"/>
</dbReference>
<organism evidence="6 7">
    <name type="scientific">Thalictrum thalictroides</name>
    <name type="common">Rue-anemone</name>
    <name type="synonym">Anemone thalictroides</name>
    <dbReference type="NCBI Taxonomy" id="46969"/>
    <lineage>
        <taxon>Eukaryota</taxon>
        <taxon>Viridiplantae</taxon>
        <taxon>Streptophyta</taxon>
        <taxon>Embryophyta</taxon>
        <taxon>Tracheophyta</taxon>
        <taxon>Spermatophyta</taxon>
        <taxon>Magnoliopsida</taxon>
        <taxon>Ranunculales</taxon>
        <taxon>Ranunculaceae</taxon>
        <taxon>Thalictroideae</taxon>
        <taxon>Thalictrum</taxon>
    </lineage>
</organism>
<evidence type="ECO:0000313" key="6">
    <source>
        <dbReference type="EMBL" id="KAF5188255.1"/>
    </source>
</evidence>
<dbReference type="OrthoDB" id="1936865at2759"/>
<keyword evidence="1" id="KW-0479">Metal-binding</keyword>
<dbReference type="FunFam" id="1.10.600.10:FF:000007">
    <property type="entry name" value="Isoprene synthase, chloroplastic"/>
    <property type="match status" value="1"/>
</dbReference>
<dbReference type="InterPro" id="IPR050148">
    <property type="entry name" value="Terpene_synthase-like"/>
</dbReference>
<dbReference type="PANTHER" id="PTHR31225">
    <property type="entry name" value="OS04G0344100 PROTEIN-RELATED"/>
    <property type="match status" value="1"/>
</dbReference>
<evidence type="ECO:0000256" key="2">
    <source>
        <dbReference type="ARBA" id="ARBA00022842"/>
    </source>
</evidence>
<protein>
    <submittedName>
        <fullName evidence="6">Terpene synthase</fullName>
    </submittedName>
</protein>
<dbReference type="InterPro" id="IPR005630">
    <property type="entry name" value="Terpene_synthase_metal-bd"/>
</dbReference>
<comment type="caution">
    <text evidence="6">The sequence shown here is derived from an EMBL/GenBank/DDBJ whole genome shotgun (WGS) entry which is preliminary data.</text>
</comment>
<dbReference type="GO" id="GO:0000287">
    <property type="term" value="F:magnesium ion binding"/>
    <property type="evidence" value="ECO:0007669"/>
    <property type="project" value="InterPro"/>
</dbReference>
<dbReference type="GO" id="GO:0010333">
    <property type="term" value="F:terpene synthase activity"/>
    <property type="evidence" value="ECO:0007669"/>
    <property type="project" value="InterPro"/>
</dbReference>
<sequence>MENDNNYCADLYNTSLRFRLLRQHHYPVDPDVFNKFKDRNGRFMEGMNKDVKGLLSLYEASHLSVNGEDVLEEALKYTTTCLKSIESHFDIILAKQVQHALAIPLHWRMPRIEARNFIDVYDRDDKKHAVLLQLAKLDFNLVQSIHQRNLSDLSWWWSDLGFKEKLTFSRDRLVENFIWAMGIAHEPQYSKCREGLTKFICILTAIDDVYDIYGSLDELELFTEAVCRWDISATEGLPPYMKTSYLAMLNLVNIISNNIKRDHGIDVSRHIVEEWKNLCKSYLKEARWFYNGYTPTLEEYLGNGWTSVGGPAAMVHAYFLHAENISVESLHCLKHGSELMYWASIITRLVDDLGNAKDEIIRGDVPKSIQCYMKQTGVSEEQARQHVKGLVRSYWKKLNEESVKSILPKSMIEMIINMVRTAQCIFEHGDGIGTSHGTTKDTAISLFVEPISIKRT</sequence>
<dbReference type="GO" id="GO:0016102">
    <property type="term" value="P:diterpenoid biosynthetic process"/>
    <property type="evidence" value="ECO:0007669"/>
    <property type="project" value="InterPro"/>
</dbReference>